<evidence type="ECO:0000259" key="9">
    <source>
        <dbReference type="PROSITE" id="PS50262"/>
    </source>
</evidence>
<keyword evidence="6 10" id="KW-0675">Receptor</keyword>
<dbReference type="Proteomes" id="UP001249851">
    <property type="component" value="Unassembled WGS sequence"/>
</dbReference>
<evidence type="ECO:0000313" key="10">
    <source>
        <dbReference type="EMBL" id="KAK2553362.1"/>
    </source>
</evidence>
<evidence type="ECO:0000313" key="11">
    <source>
        <dbReference type="Proteomes" id="UP001249851"/>
    </source>
</evidence>
<keyword evidence="3 8" id="KW-1133">Transmembrane helix</keyword>
<feature type="transmembrane region" description="Helical" evidence="8">
    <location>
        <begin position="29"/>
        <end position="54"/>
    </location>
</feature>
<feature type="transmembrane region" description="Helical" evidence="8">
    <location>
        <begin position="246"/>
        <end position="268"/>
    </location>
</feature>
<comment type="subcellular location">
    <subcellularLocation>
        <location evidence="1">Membrane</location>
        <topology evidence="1">Multi-pass membrane protein</topology>
    </subcellularLocation>
</comment>
<dbReference type="InterPro" id="IPR017452">
    <property type="entry name" value="GPCR_Rhodpsn_7TM"/>
</dbReference>
<feature type="domain" description="G-protein coupled receptors family 1 profile" evidence="9">
    <location>
        <begin position="7"/>
        <end position="266"/>
    </location>
</feature>
<dbReference type="SUPFAM" id="SSF81321">
    <property type="entry name" value="Family A G protein-coupled receptor-like"/>
    <property type="match status" value="1"/>
</dbReference>
<keyword evidence="11" id="KW-1185">Reference proteome</keyword>
<evidence type="ECO:0000256" key="2">
    <source>
        <dbReference type="ARBA" id="ARBA00022692"/>
    </source>
</evidence>
<dbReference type="PROSITE" id="PS50262">
    <property type="entry name" value="G_PROTEIN_RECEP_F1_2"/>
    <property type="match status" value="1"/>
</dbReference>
<feature type="transmembrane region" description="Helical" evidence="8">
    <location>
        <begin position="152"/>
        <end position="173"/>
    </location>
</feature>
<feature type="transmembrane region" description="Helical" evidence="8">
    <location>
        <begin position="206"/>
        <end position="226"/>
    </location>
</feature>
<comment type="caution">
    <text evidence="10">The sequence shown here is derived from an EMBL/GenBank/DDBJ whole genome shotgun (WGS) entry which is preliminary data.</text>
</comment>
<feature type="transmembrane region" description="Helical" evidence="8">
    <location>
        <begin position="66"/>
        <end position="87"/>
    </location>
</feature>
<evidence type="ECO:0000256" key="7">
    <source>
        <dbReference type="ARBA" id="ARBA00023224"/>
    </source>
</evidence>
<dbReference type="GO" id="GO:0005886">
    <property type="term" value="C:plasma membrane"/>
    <property type="evidence" value="ECO:0007669"/>
    <property type="project" value="TreeGrafter"/>
</dbReference>
<dbReference type="AlphaFoldDB" id="A0AAD9Q265"/>
<gene>
    <name evidence="10" type="ORF">P5673_025336</name>
</gene>
<dbReference type="Pfam" id="PF00001">
    <property type="entry name" value="7tm_1"/>
    <property type="match status" value="1"/>
</dbReference>
<name>A0AAD9Q265_ACRCE</name>
<proteinExistence type="predicted"/>
<dbReference type="Gene3D" id="1.20.1070.10">
    <property type="entry name" value="Rhodopsin 7-helix transmembrane proteins"/>
    <property type="match status" value="1"/>
</dbReference>
<keyword evidence="7" id="KW-0807">Transducer</keyword>
<dbReference type="PANTHER" id="PTHR45695:SF9">
    <property type="entry name" value="LEUCOKININ RECEPTOR"/>
    <property type="match status" value="1"/>
</dbReference>
<dbReference type="PRINTS" id="PR00237">
    <property type="entry name" value="GPCRRHODOPSN"/>
</dbReference>
<dbReference type="PANTHER" id="PTHR45695">
    <property type="entry name" value="LEUCOKININ RECEPTOR-RELATED"/>
    <property type="match status" value="1"/>
</dbReference>
<dbReference type="GO" id="GO:0004930">
    <property type="term" value="F:G protein-coupled receptor activity"/>
    <property type="evidence" value="ECO:0007669"/>
    <property type="project" value="UniProtKB-KW"/>
</dbReference>
<keyword evidence="2 8" id="KW-0812">Transmembrane</keyword>
<evidence type="ECO:0000256" key="5">
    <source>
        <dbReference type="ARBA" id="ARBA00023136"/>
    </source>
</evidence>
<sequence>MALGFIGNSAVFCTLLQRQRQSACATNSLLMNISVADLLVAVIVIPLSLVNIFYDWPLGQFLCQTLAPFQDVIACVSVVSHTVIAMERYRAIVEPFKRRLSTRGTKQAIMIIWLLCCTVIGLPMALVLRVSIEDGAHRCKAHWSSDLSRQMFEVYLVVVFVLLPLAIQTYAYICIVKTVDREIIASAESGNDQERLLKAAMSKARMVKMLILLVAAFYLLSLPRVLTMLWVEFSSSSLQDDVTLEYAVMITISIYCVQHVINPFIIFASSAELRASCWLLCYRVAHGCPT</sequence>
<protein>
    <submittedName>
        <fullName evidence="10">Substance-K receptor</fullName>
    </submittedName>
</protein>
<evidence type="ECO:0000256" key="4">
    <source>
        <dbReference type="ARBA" id="ARBA00023040"/>
    </source>
</evidence>
<dbReference type="InterPro" id="IPR000276">
    <property type="entry name" value="GPCR_Rhodpsn"/>
</dbReference>
<reference evidence="10" key="1">
    <citation type="journal article" date="2023" name="G3 (Bethesda)">
        <title>Whole genome assembly and annotation of the endangered Caribbean coral Acropora cervicornis.</title>
        <authorList>
            <person name="Selwyn J.D."/>
            <person name="Vollmer S.V."/>
        </authorList>
    </citation>
    <scope>NUCLEOTIDE SEQUENCE</scope>
    <source>
        <strain evidence="10">K2</strain>
    </source>
</reference>
<evidence type="ECO:0000256" key="6">
    <source>
        <dbReference type="ARBA" id="ARBA00023170"/>
    </source>
</evidence>
<keyword evidence="4" id="KW-0297">G-protein coupled receptor</keyword>
<dbReference type="EMBL" id="JARQWQ010000078">
    <property type="protein sequence ID" value="KAK2553362.1"/>
    <property type="molecule type" value="Genomic_DNA"/>
</dbReference>
<keyword evidence="5 8" id="KW-0472">Membrane</keyword>
<evidence type="ECO:0000256" key="3">
    <source>
        <dbReference type="ARBA" id="ARBA00022989"/>
    </source>
</evidence>
<reference evidence="10" key="2">
    <citation type="journal article" date="2023" name="Science">
        <title>Genomic signatures of disease resistance in endangered staghorn corals.</title>
        <authorList>
            <person name="Vollmer S.V."/>
            <person name="Selwyn J.D."/>
            <person name="Despard B.A."/>
            <person name="Roesel C.L."/>
        </authorList>
    </citation>
    <scope>NUCLEOTIDE SEQUENCE</scope>
    <source>
        <strain evidence="10">K2</strain>
    </source>
</reference>
<organism evidence="10 11">
    <name type="scientific">Acropora cervicornis</name>
    <name type="common">Staghorn coral</name>
    <dbReference type="NCBI Taxonomy" id="6130"/>
    <lineage>
        <taxon>Eukaryota</taxon>
        <taxon>Metazoa</taxon>
        <taxon>Cnidaria</taxon>
        <taxon>Anthozoa</taxon>
        <taxon>Hexacorallia</taxon>
        <taxon>Scleractinia</taxon>
        <taxon>Astrocoeniina</taxon>
        <taxon>Acroporidae</taxon>
        <taxon>Acropora</taxon>
    </lineage>
</organism>
<accession>A0AAD9Q265</accession>
<evidence type="ECO:0000256" key="8">
    <source>
        <dbReference type="SAM" id="Phobius"/>
    </source>
</evidence>
<evidence type="ECO:0000256" key="1">
    <source>
        <dbReference type="ARBA" id="ARBA00004141"/>
    </source>
</evidence>
<feature type="transmembrane region" description="Helical" evidence="8">
    <location>
        <begin position="108"/>
        <end position="132"/>
    </location>
</feature>